<evidence type="ECO:0000259" key="9">
    <source>
        <dbReference type="PROSITE" id="PS50929"/>
    </source>
</evidence>
<dbReference type="PROSITE" id="PS50929">
    <property type="entry name" value="ABC_TM1F"/>
    <property type="match status" value="1"/>
</dbReference>
<reference evidence="10 11" key="1">
    <citation type="journal article" date="2019" name="Nat. Med.">
        <title>A library of human gut bacterial isolates paired with longitudinal multiomics data enables mechanistic microbiome research.</title>
        <authorList>
            <person name="Poyet M."/>
            <person name="Groussin M."/>
            <person name="Gibbons S.M."/>
            <person name="Avila-Pacheco J."/>
            <person name="Jiang X."/>
            <person name="Kearney S.M."/>
            <person name="Perrotta A.R."/>
            <person name="Berdy B."/>
            <person name="Zhao S."/>
            <person name="Lieberman T.D."/>
            <person name="Swanson P.K."/>
            <person name="Smith M."/>
            <person name="Roesemann S."/>
            <person name="Alexander J.E."/>
            <person name="Rich S.A."/>
            <person name="Livny J."/>
            <person name="Vlamakis H."/>
            <person name="Clish C."/>
            <person name="Bullock K."/>
            <person name="Deik A."/>
            <person name="Scott J."/>
            <person name="Pierce K.A."/>
            <person name="Xavier R.J."/>
            <person name="Alm E.J."/>
        </authorList>
    </citation>
    <scope>NUCLEOTIDE SEQUENCE [LARGE SCALE GENOMIC DNA]</scope>
    <source>
        <strain evidence="10 11">BIOML-A4</strain>
    </source>
</reference>
<dbReference type="Proteomes" id="UP000473323">
    <property type="component" value="Unassembled WGS sequence"/>
</dbReference>
<name>A0A6L8TEU4_9FIRM</name>
<dbReference type="PROSITE" id="PS00211">
    <property type="entry name" value="ABC_TRANSPORTER_1"/>
    <property type="match status" value="1"/>
</dbReference>
<dbReference type="InterPro" id="IPR003593">
    <property type="entry name" value="AAA+_ATPase"/>
</dbReference>
<dbReference type="EMBL" id="WWVT01000013">
    <property type="protein sequence ID" value="MZL62392.1"/>
    <property type="molecule type" value="Genomic_DNA"/>
</dbReference>
<evidence type="ECO:0000256" key="5">
    <source>
        <dbReference type="ARBA" id="ARBA00022989"/>
    </source>
</evidence>
<dbReference type="SUPFAM" id="SSF52540">
    <property type="entry name" value="P-loop containing nucleoside triphosphate hydrolases"/>
    <property type="match status" value="1"/>
</dbReference>
<dbReference type="SMART" id="SM00382">
    <property type="entry name" value="AAA"/>
    <property type="match status" value="1"/>
</dbReference>
<dbReference type="PROSITE" id="PS50893">
    <property type="entry name" value="ABC_TRANSPORTER_2"/>
    <property type="match status" value="1"/>
</dbReference>
<protein>
    <submittedName>
        <fullName evidence="10">ATP-binding cassette domain-containing protein</fullName>
    </submittedName>
</protein>
<gene>
    <name evidence="10" type="ORF">GT694_10130</name>
</gene>
<dbReference type="PANTHER" id="PTHR43394">
    <property type="entry name" value="ATP-DEPENDENT PERMEASE MDL1, MITOCHONDRIAL"/>
    <property type="match status" value="1"/>
</dbReference>
<dbReference type="PANTHER" id="PTHR43394:SF1">
    <property type="entry name" value="ATP-BINDING CASSETTE SUB-FAMILY B MEMBER 10, MITOCHONDRIAL"/>
    <property type="match status" value="1"/>
</dbReference>
<keyword evidence="2 7" id="KW-0812">Transmembrane</keyword>
<dbReference type="GO" id="GO:0015421">
    <property type="term" value="F:ABC-type oligopeptide transporter activity"/>
    <property type="evidence" value="ECO:0007669"/>
    <property type="project" value="TreeGrafter"/>
</dbReference>
<evidence type="ECO:0000256" key="4">
    <source>
        <dbReference type="ARBA" id="ARBA00022840"/>
    </source>
</evidence>
<evidence type="ECO:0000256" key="6">
    <source>
        <dbReference type="ARBA" id="ARBA00023136"/>
    </source>
</evidence>
<keyword evidence="4 10" id="KW-0067">ATP-binding</keyword>
<dbReference type="GO" id="GO:0005524">
    <property type="term" value="F:ATP binding"/>
    <property type="evidence" value="ECO:0007669"/>
    <property type="project" value="UniProtKB-KW"/>
</dbReference>
<feature type="transmembrane region" description="Helical" evidence="7">
    <location>
        <begin position="53"/>
        <end position="79"/>
    </location>
</feature>
<feature type="transmembrane region" description="Helical" evidence="7">
    <location>
        <begin position="281"/>
        <end position="301"/>
    </location>
</feature>
<proteinExistence type="predicted"/>
<evidence type="ECO:0000259" key="8">
    <source>
        <dbReference type="PROSITE" id="PS50893"/>
    </source>
</evidence>
<dbReference type="RefSeq" id="WP_015526029.1">
    <property type="nucleotide sequence ID" value="NZ_JBKTTE010000001.1"/>
</dbReference>
<dbReference type="InterPro" id="IPR036640">
    <property type="entry name" value="ABC1_TM_sf"/>
</dbReference>
<dbReference type="Gene3D" id="3.40.50.300">
    <property type="entry name" value="P-loop containing nucleotide triphosphate hydrolases"/>
    <property type="match status" value="1"/>
</dbReference>
<dbReference type="Pfam" id="PF00005">
    <property type="entry name" value="ABC_tran"/>
    <property type="match status" value="1"/>
</dbReference>
<dbReference type="AlphaFoldDB" id="A0A6L8TEU4"/>
<dbReference type="SUPFAM" id="SSF90123">
    <property type="entry name" value="ABC transporter transmembrane region"/>
    <property type="match status" value="1"/>
</dbReference>
<comment type="subcellular location">
    <subcellularLocation>
        <location evidence="1">Cell membrane</location>
        <topology evidence="1">Multi-pass membrane protein</topology>
    </subcellularLocation>
</comment>
<evidence type="ECO:0000256" key="7">
    <source>
        <dbReference type="SAM" id="Phobius"/>
    </source>
</evidence>
<feature type="domain" description="ABC transmembrane type-1" evidence="9">
    <location>
        <begin position="19"/>
        <end position="304"/>
    </location>
</feature>
<feature type="transmembrane region" description="Helical" evidence="7">
    <location>
        <begin position="163"/>
        <end position="181"/>
    </location>
</feature>
<keyword evidence="5 7" id="KW-1133">Transmembrane helix</keyword>
<dbReference type="GO" id="GO:0005886">
    <property type="term" value="C:plasma membrane"/>
    <property type="evidence" value="ECO:0007669"/>
    <property type="project" value="UniProtKB-SubCell"/>
</dbReference>
<dbReference type="InterPro" id="IPR003439">
    <property type="entry name" value="ABC_transporter-like_ATP-bd"/>
</dbReference>
<dbReference type="FunFam" id="3.40.50.300:FF:000218">
    <property type="entry name" value="Multidrug ABC transporter ATP-binding protein"/>
    <property type="match status" value="1"/>
</dbReference>
<dbReference type="InterPro" id="IPR011527">
    <property type="entry name" value="ABC1_TM_dom"/>
</dbReference>
<feature type="domain" description="ABC transporter" evidence="8">
    <location>
        <begin position="338"/>
        <end position="573"/>
    </location>
</feature>
<dbReference type="CDD" id="cd03251">
    <property type="entry name" value="ABCC_MsbA"/>
    <property type="match status" value="1"/>
</dbReference>
<evidence type="ECO:0000313" key="11">
    <source>
        <dbReference type="Proteomes" id="UP000473323"/>
    </source>
</evidence>
<dbReference type="Pfam" id="PF00664">
    <property type="entry name" value="ABC_membrane"/>
    <property type="match status" value="1"/>
</dbReference>
<comment type="caution">
    <text evidence="10">The sequence shown here is derived from an EMBL/GenBank/DDBJ whole genome shotgun (WGS) entry which is preliminary data.</text>
</comment>
<dbReference type="CDD" id="cd18549">
    <property type="entry name" value="ABC_6TM_YwjA_like"/>
    <property type="match status" value="1"/>
</dbReference>
<dbReference type="InterPro" id="IPR017871">
    <property type="entry name" value="ABC_transporter-like_CS"/>
</dbReference>
<organism evidence="10 11">
    <name type="scientific">Blautia massiliensis</name>
    <name type="common">ex Durand et al. 2017</name>
    <dbReference type="NCBI Taxonomy" id="1737424"/>
    <lineage>
        <taxon>Bacteria</taxon>
        <taxon>Bacillati</taxon>
        <taxon>Bacillota</taxon>
        <taxon>Clostridia</taxon>
        <taxon>Lachnospirales</taxon>
        <taxon>Lachnospiraceae</taxon>
        <taxon>Blautia</taxon>
    </lineage>
</organism>
<evidence type="ECO:0000256" key="1">
    <source>
        <dbReference type="ARBA" id="ARBA00004651"/>
    </source>
</evidence>
<dbReference type="GO" id="GO:0016887">
    <property type="term" value="F:ATP hydrolysis activity"/>
    <property type="evidence" value="ECO:0007669"/>
    <property type="project" value="InterPro"/>
</dbReference>
<keyword evidence="3" id="KW-0547">Nucleotide-binding</keyword>
<evidence type="ECO:0000313" key="10">
    <source>
        <dbReference type="EMBL" id="MZL62392.1"/>
    </source>
</evidence>
<feature type="transmembrane region" description="Helical" evidence="7">
    <location>
        <begin position="140"/>
        <end position="157"/>
    </location>
</feature>
<accession>A0A6L8TEU4</accession>
<keyword evidence="6 7" id="KW-0472">Membrane</keyword>
<evidence type="ECO:0000256" key="3">
    <source>
        <dbReference type="ARBA" id="ARBA00022741"/>
    </source>
</evidence>
<evidence type="ECO:0000256" key="2">
    <source>
        <dbReference type="ARBA" id="ARBA00022692"/>
    </source>
</evidence>
<dbReference type="Gene3D" id="1.20.1560.10">
    <property type="entry name" value="ABC transporter type 1, transmembrane domain"/>
    <property type="match status" value="1"/>
</dbReference>
<sequence length="573" mass="64826">MNTIKKFIHYYGPYKAVFFIDLICAAVISLVDLAYPQILRTMTKTLFTQDKDIILHALPVIAASLFVMYIVQSLCKYYVTCQGHMMGAKMERDMRRELFDHYQELSFSYYSRNNSGQMMSKLVSDLFDISEFAHHGPENLFISLVKIVGAFIFLFFINKKLALPLILLVIVMFVFSFRQNAKMQETFMENRRKIGDVNASLQDTLSGIRVVQSFANEDIERAKFKKSNEAFLVSKRDNYHCMGSFMSSNLFFQGMMYLVTLVYGGYLIAQGEMQTADLAMYALYIGIFISPIQILVELVEMMQKGLSGFRRFLDVMETESEIRNADNAAELTDVKGHVRYDHVSFHYSDDETPVLSDISIDIPAGKSIALVGPSGSGKTTICSLLPRFYDVTDGSITVDGKDIRGLTLKSLRSQIGMVQQDVYLFDGTIKDNIAYGKPGASDEEIIKAAKCASIHDFIMELPDKYDTYVGERGTRLSGGQKQRISIARVFLKNPPILILDEATSALDNESERWIQKSLEELSKNRTTITIAHRLSTIRDADEIIVITEEGIAERGTHAELLEKNGLYAAYYNM</sequence>
<feature type="transmembrane region" description="Helical" evidence="7">
    <location>
        <begin position="250"/>
        <end position="269"/>
    </location>
</feature>
<dbReference type="InterPro" id="IPR039421">
    <property type="entry name" value="Type_1_exporter"/>
</dbReference>
<feature type="transmembrane region" description="Helical" evidence="7">
    <location>
        <begin position="12"/>
        <end position="33"/>
    </location>
</feature>
<dbReference type="InterPro" id="IPR027417">
    <property type="entry name" value="P-loop_NTPase"/>
</dbReference>